<dbReference type="EMBL" id="JAVLAM010000001">
    <property type="protein sequence ID" value="MDT7012833.1"/>
    <property type="molecule type" value="Genomic_DNA"/>
</dbReference>
<dbReference type="Pfam" id="PF05154">
    <property type="entry name" value="TM2"/>
    <property type="match status" value="1"/>
</dbReference>
<evidence type="ECO:0000313" key="9">
    <source>
        <dbReference type="EMBL" id="MDT7015573.1"/>
    </source>
</evidence>
<dbReference type="PANTHER" id="PTHR21016">
    <property type="entry name" value="BETA-AMYLOID BINDING PROTEIN-RELATED"/>
    <property type="match status" value="1"/>
</dbReference>
<feature type="transmembrane region" description="Helical" evidence="5">
    <location>
        <begin position="56"/>
        <end position="80"/>
    </location>
</feature>
<dbReference type="AlphaFoldDB" id="A0AAW8W9W2"/>
<dbReference type="RefSeq" id="WP_276820129.1">
    <property type="nucleotide sequence ID" value="NZ_DYXS01000008.1"/>
</dbReference>
<keyword evidence="4 5" id="KW-0472">Membrane</keyword>
<dbReference type="EMBL" id="JAVLAM010000012">
    <property type="protein sequence ID" value="MDT7015573.1"/>
    <property type="molecule type" value="Genomic_DNA"/>
</dbReference>
<accession>A0AAW8W9W2</accession>
<evidence type="ECO:0000256" key="2">
    <source>
        <dbReference type="ARBA" id="ARBA00022692"/>
    </source>
</evidence>
<comment type="caution">
    <text evidence="9">The sequence shown here is derived from an EMBL/GenBank/DDBJ whole genome shotgun (WGS) entry which is preliminary data.</text>
</comment>
<evidence type="ECO:0000256" key="3">
    <source>
        <dbReference type="ARBA" id="ARBA00022989"/>
    </source>
</evidence>
<proteinExistence type="predicted"/>
<sequence>MYNNQYLRSQLTNEERLVVNSEIERQKKSPAAAYLLCLFLGTIGAHRYYFGKTGSAVTMTLITIFTLGFGAIFMAIWAFIDLFLISGWLKEDQDRIENTVAQEILSHRNNTVADADSNQNEDSKN</sequence>
<organism evidence="9 10">
    <name type="scientific">Levilactobacillus namurensis</name>
    <dbReference type="NCBI Taxonomy" id="380393"/>
    <lineage>
        <taxon>Bacteria</taxon>
        <taxon>Bacillati</taxon>
        <taxon>Bacillota</taxon>
        <taxon>Bacilli</taxon>
        <taxon>Lactobacillales</taxon>
        <taxon>Lactobacillaceae</taxon>
        <taxon>Levilactobacillus</taxon>
    </lineage>
</organism>
<dbReference type="PANTHER" id="PTHR21016:SF25">
    <property type="entry name" value="TM2 DOMAIN-CONTAINING PROTEIN DDB_G0277895-RELATED"/>
    <property type="match status" value="1"/>
</dbReference>
<evidence type="ECO:0000313" key="8">
    <source>
        <dbReference type="EMBL" id="MDT7015359.1"/>
    </source>
</evidence>
<evidence type="ECO:0000256" key="1">
    <source>
        <dbReference type="ARBA" id="ARBA00004141"/>
    </source>
</evidence>
<evidence type="ECO:0000313" key="7">
    <source>
        <dbReference type="EMBL" id="MDT7012833.1"/>
    </source>
</evidence>
<feature type="transmembrane region" description="Helical" evidence="5">
    <location>
        <begin position="31"/>
        <end position="50"/>
    </location>
</feature>
<dbReference type="InterPro" id="IPR050932">
    <property type="entry name" value="TM2D1-3-like"/>
</dbReference>
<protein>
    <submittedName>
        <fullName evidence="9">TM2 domain-containing protein</fullName>
    </submittedName>
</protein>
<evidence type="ECO:0000256" key="5">
    <source>
        <dbReference type="SAM" id="Phobius"/>
    </source>
</evidence>
<dbReference type="InterPro" id="IPR007829">
    <property type="entry name" value="TM2"/>
</dbReference>
<feature type="domain" description="TM2" evidence="6">
    <location>
        <begin position="26"/>
        <end position="83"/>
    </location>
</feature>
<reference evidence="9" key="1">
    <citation type="submission" date="2023-08" db="EMBL/GenBank/DDBJ databases">
        <authorList>
            <person name="Page C.A."/>
            <person name="Perez-Diaz I.M."/>
        </authorList>
    </citation>
    <scope>NUCLEOTIDE SEQUENCE</scope>
    <source>
        <strain evidence="9">3.8.38</strain>
    </source>
</reference>
<evidence type="ECO:0000313" key="10">
    <source>
        <dbReference type="Proteomes" id="UP001254075"/>
    </source>
</evidence>
<name>A0AAW8W9W2_9LACO</name>
<evidence type="ECO:0000259" key="6">
    <source>
        <dbReference type="Pfam" id="PF05154"/>
    </source>
</evidence>
<dbReference type="GO" id="GO:0016020">
    <property type="term" value="C:membrane"/>
    <property type="evidence" value="ECO:0007669"/>
    <property type="project" value="UniProtKB-SubCell"/>
</dbReference>
<keyword evidence="3 5" id="KW-1133">Transmembrane helix</keyword>
<comment type="subcellular location">
    <subcellularLocation>
        <location evidence="1">Membrane</location>
        <topology evidence="1">Multi-pass membrane protein</topology>
    </subcellularLocation>
</comment>
<dbReference type="EMBL" id="JAVLAM010000005">
    <property type="protein sequence ID" value="MDT7015359.1"/>
    <property type="molecule type" value="Genomic_DNA"/>
</dbReference>
<dbReference type="Proteomes" id="UP001254075">
    <property type="component" value="Unassembled WGS sequence"/>
</dbReference>
<keyword evidence="2 5" id="KW-0812">Transmembrane</keyword>
<evidence type="ECO:0000256" key="4">
    <source>
        <dbReference type="ARBA" id="ARBA00023136"/>
    </source>
</evidence>
<gene>
    <name evidence="7" type="ORF">RI532_00050</name>
    <name evidence="8" type="ORF">RI532_13335</name>
    <name evidence="9" type="ORF">RI532_14540</name>
</gene>